<dbReference type="Gene3D" id="3.40.50.300">
    <property type="entry name" value="P-loop containing nucleotide triphosphate hydrolases"/>
    <property type="match status" value="2"/>
</dbReference>
<dbReference type="InterPro" id="IPR027417">
    <property type="entry name" value="P-loop_NTPase"/>
</dbReference>
<dbReference type="KEGG" id="glj:GKIL_3803"/>
<keyword evidence="2" id="KW-1185">Reference proteome</keyword>
<name>U5QQX5_GLOK1</name>
<dbReference type="STRING" id="1183438.GKIL_3803"/>
<sequence length="908" mass="102204">MKKPQRSSERLRKKEGFTPVEQLVDIVAVGQVNHPELSCGFYILRRKHAYRCVFGLRTPGIHACQSQEALVDACAGLVTLCRDLPAGGRLQLRLSSFVACADRLEELETLRTGSPGESLDWLMAGELERLQRLAADGRRKQIELWLFPSWAEWSAQAYARDWIDRVALGAQEWWLSYLGESEADLHTQMHRLVSAAHAHCREWVHLLNLGARLPVVPLSSEELLGWAWKQVNPSPPPAAPPRLYQLAGNELKETAQGELSFASALFETPPRLGADRVSIARADGRWKHCAVLVWDEKPAGFSDPVQQLRYLWNLIARQEVIDTEIVVELSTLNERTSRENAVRLQRQASAGLKLSQRQGKIVDVAQQMKLEEAAELEKSFIEGARPLYVAVCVLVWRDEPLRLADGCRFISNFFNRPARLVREVSYAWKLFFQCLPFVWDGLLVAPFDRRLELLDEEAPGFLPLVRVQSADRTGIEFISEEGQSPVWLDLYRRHRNLALFGTTRSGKSVLLEVLMRHALVRQIPVVAMDFPKPDGSSTFSDFTDFVGGSYFDVGRHTLNLFELPDLSGWSAEVQAERLEEFQEFLVSALMVMVLGREQVDPLLTQTVRSLLQLGVVAFWRDPTIQRRYERASRAGFGTTAWQEYPCLKDLVPFLLPERLGVDSDDSSLRPAFEHIRLRLAYWLNSRVGQRLSAPSTIRSDAALLVFALRNVSNIEDMAVLALANYAAALRRALATPASLFILDEAPILFECAEIASLVGRLCANGAKAGVRVVISAQDPDTIEKAPNSSKIFQNLRTRLIGRIEPSALPSFVRLFGYSASSLARNASAQFFPNSREVFSRWLIDDGGLLIPVRYYPGFRSLAVVANNPDEQRAREAFLASVGKRYPDRLSALSDFTEHYLQMLRSEPG</sequence>
<dbReference type="RefSeq" id="WP_023175368.1">
    <property type="nucleotide sequence ID" value="NC_022600.1"/>
</dbReference>
<dbReference type="Proteomes" id="UP000017396">
    <property type="component" value="Chromosome"/>
</dbReference>
<organism evidence="1 2">
    <name type="scientific">Gloeobacter kilaueensis (strain ATCC BAA-2537 / CCAP 1431/1 / ULC 316 / JS1)</name>
    <dbReference type="NCBI Taxonomy" id="1183438"/>
    <lineage>
        <taxon>Bacteria</taxon>
        <taxon>Bacillati</taxon>
        <taxon>Cyanobacteriota</taxon>
        <taxon>Cyanophyceae</taxon>
        <taxon>Gloeobacterales</taxon>
        <taxon>Gloeobacteraceae</taxon>
        <taxon>Gloeobacter</taxon>
    </lineage>
</organism>
<evidence type="ECO:0000313" key="1">
    <source>
        <dbReference type="EMBL" id="AGY60049.1"/>
    </source>
</evidence>
<dbReference type="AlphaFoldDB" id="U5QQX5"/>
<dbReference type="PATRIC" id="fig|1183438.3.peg.3738"/>
<dbReference type="eggNOG" id="COG3451">
    <property type="taxonomic scope" value="Bacteria"/>
</dbReference>
<dbReference type="HOGENOM" id="CLU_011112_0_0_3"/>
<evidence type="ECO:0000313" key="2">
    <source>
        <dbReference type="Proteomes" id="UP000017396"/>
    </source>
</evidence>
<gene>
    <name evidence="1" type="ORF">GKIL_3803</name>
</gene>
<accession>U5QQX5</accession>
<reference evidence="1 2" key="1">
    <citation type="journal article" date="2013" name="PLoS ONE">
        <title>Cultivation and Complete Genome Sequencing of Gloeobacter kilaueensis sp. nov., from a Lava Cave in Kilauea Caldera, Hawai'i.</title>
        <authorList>
            <person name="Saw J.H."/>
            <person name="Schatz M."/>
            <person name="Brown M.V."/>
            <person name="Kunkel D.D."/>
            <person name="Foster J.S."/>
            <person name="Shick H."/>
            <person name="Christensen S."/>
            <person name="Hou S."/>
            <person name="Wan X."/>
            <person name="Donachie S.P."/>
        </authorList>
    </citation>
    <scope>NUCLEOTIDE SEQUENCE [LARGE SCALE GENOMIC DNA]</scope>
    <source>
        <strain evidence="2">JS</strain>
    </source>
</reference>
<proteinExistence type="predicted"/>
<dbReference type="SUPFAM" id="SSF52540">
    <property type="entry name" value="P-loop containing nucleoside triphosphate hydrolases"/>
    <property type="match status" value="1"/>
</dbReference>
<protein>
    <submittedName>
        <fullName evidence="1">Type IV secretory pathway, VirB4 component</fullName>
    </submittedName>
</protein>
<dbReference type="EMBL" id="CP003587">
    <property type="protein sequence ID" value="AGY60049.1"/>
    <property type="molecule type" value="Genomic_DNA"/>
</dbReference>